<dbReference type="AlphaFoldDB" id="A0A6P7GAD5"/>
<feature type="compositionally biased region" description="Low complexity" evidence="1">
    <location>
        <begin position="77"/>
        <end position="86"/>
    </location>
</feature>
<dbReference type="RefSeq" id="XP_028146104.1">
    <property type="nucleotide sequence ID" value="XM_028290303.1"/>
</dbReference>
<feature type="region of interest" description="Disordered" evidence="1">
    <location>
        <begin position="229"/>
        <end position="300"/>
    </location>
</feature>
<proteinExistence type="predicted"/>
<feature type="region of interest" description="Disordered" evidence="1">
    <location>
        <begin position="54"/>
        <end position="124"/>
    </location>
</feature>
<evidence type="ECO:0000256" key="1">
    <source>
        <dbReference type="SAM" id="MobiDB-lite"/>
    </source>
</evidence>
<dbReference type="InParanoid" id="A0A6P7GAD5"/>
<evidence type="ECO:0000313" key="2">
    <source>
        <dbReference type="RefSeq" id="XP_028146104.1"/>
    </source>
</evidence>
<feature type="compositionally biased region" description="Basic residues" evidence="1">
    <location>
        <begin position="232"/>
        <end position="251"/>
    </location>
</feature>
<protein>
    <submittedName>
        <fullName evidence="2">Uncharacterized protein LOC114339646</fullName>
    </submittedName>
</protein>
<feature type="compositionally biased region" description="Polar residues" evidence="1">
    <location>
        <begin position="137"/>
        <end position="148"/>
    </location>
</feature>
<feature type="region of interest" description="Disordered" evidence="1">
    <location>
        <begin position="137"/>
        <end position="168"/>
    </location>
</feature>
<gene>
    <name evidence="2" type="primary">LOC114339646</name>
</gene>
<feature type="non-terminal residue" evidence="2">
    <location>
        <position position="1"/>
    </location>
</feature>
<reference evidence="2" key="1">
    <citation type="submission" date="2025-08" db="UniProtKB">
        <authorList>
            <consortium name="RefSeq"/>
        </authorList>
    </citation>
    <scope>IDENTIFICATION</scope>
    <source>
        <tissue evidence="2">Whole insect</tissue>
    </source>
</reference>
<feature type="compositionally biased region" description="Basic and acidic residues" evidence="1">
    <location>
        <begin position="269"/>
        <end position="288"/>
    </location>
</feature>
<accession>A0A6P7GAD5</accession>
<name>A0A6P7GAD5_DIAVI</name>
<sequence length="413" mass="45893">RLVNYSAFILELDELSKFPRNILKHGTPRKRANSKQVLRGTRCQACHPEQIKNTGQSCPKLDSGAFNSSTIPRKSSESSTTSKGSTRAGSIHAWTKSLTRHSSKSSGGGGHKRTSSTASSTSCELGEEATQVLIDAGTSSPTVTCSQPTPIPKKNADTSTLPPIKGSVPTPDALSSVFDKIDNIEFIDQVTPSDINNLNYKGYHTIDTNQENIVKTSPGDDEVFKTLPGKQQKSKVRTKANGNKKKTKKDKVKPVVSMELSSESSDFTEGIKKSDGTGKLGGKEKTPQKENITTVRSTTTETETTKVVTTTTSLNRYTFMKIMDEDNSIKEDKKIRTHSCSSIPYDNIIENLAPFRKRFCNIQLFRKDEEEKEEKEKEDEPDVRKKGKFKRRWWSKDRLLNKTKFSGINLCLS</sequence>
<organism evidence="2">
    <name type="scientific">Diabrotica virgifera virgifera</name>
    <name type="common">western corn rootworm</name>
    <dbReference type="NCBI Taxonomy" id="50390"/>
    <lineage>
        <taxon>Eukaryota</taxon>
        <taxon>Metazoa</taxon>
        <taxon>Ecdysozoa</taxon>
        <taxon>Arthropoda</taxon>
        <taxon>Hexapoda</taxon>
        <taxon>Insecta</taxon>
        <taxon>Pterygota</taxon>
        <taxon>Neoptera</taxon>
        <taxon>Endopterygota</taxon>
        <taxon>Coleoptera</taxon>
        <taxon>Polyphaga</taxon>
        <taxon>Cucujiformia</taxon>
        <taxon>Chrysomeloidea</taxon>
        <taxon>Chrysomelidae</taxon>
        <taxon>Galerucinae</taxon>
        <taxon>Diabroticina</taxon>
        <taxon>Diabroticites</taxon>
        <taxon>Diabrotica</taxon>
    </lineage>
</organism>